<name>A0A2N9M0E4_9BACT</name>
<evidence type="ECO:0000256" key="1">
    <source>
        <dbReference type="SAM" id="SignalP"/>
    </source>
</evidence>
<dbReference type="GO" id="GO:0016787">
    <property type="term" value="F:hydrolase activity"/>
    <property type="evidence" value="ECO:0007669"/>
    <property type="project" value="UniProtKB-KW"/>
</dbReference>
<dbReference type="AlphaFoldDB" id="A0A2N9M0E4"/>
<dbReference type="OrthoDB" id="9813892at2"/>
<dbReference type="EMBL" id="OKRB01000130">
    <property type="protein sequence ID" value="SPE28936.1"/>
    <property type="molecule type" value="Genomic_DNA"/>
</dbReference>
<dbReference type="Proteomes" id="UP000239735">
    <property type="component" value="Unassembled WGS sequence"/>
</dbReference>
<feature type="signal peptide" evidence="1">
    <location>
        <begin position="1"/>
        <end position="20"/>
    </location>
</feature>
<dbReference type="PANTHER" id="PTHR47199">
    <property type="entry name" value="PHOTOSYSTEM II STABILITY/ASSEMBLY FACTOR HCF136, CHLOROPLASTIC"/>
    <property type="match status" value="1"/>
</dbReference>
<organism evidence="2 3">
    <name type="scientific">Candidatus Sulfuritelmatomonas gaucii</name>
    <dbReference type="NCBI Taxonomy" id="2043161"/>
    <lineage>
        <taxon>Bacteria</taxon>
        <taxon>Pseudomonadati</taxon>
        <taxon>Acidobacteriota</taxon>
        <taxon>Terriglobia</taxon>
        <taxon>Terriglobales</taxon>
        <taxon>Acidobacteriaceae</taxon>
        <taxon>Candidatus Sulfuritelmatomonas</taxon>
    </lineage>
</organism>
<gene>
    <name evidence="2" type="ORF">SBA5_70051</name>
</gene>
<evidence type="ECO:0000313" key="3">
    <source>
        <dbReference type="Proteomes" id="UP000239735"/>
    </source>
</evidence>
<reference evidence="3" key="1">
    <citation type="submission" date="2018-02" db="EMBL/GenBank/DDBJ databases">
        <authorList>
            <person name="Hausmann B."/>
        </authorList>
    </citation>
    <scope>NUCLEOTIDE SEQUENCE [LARGE SCALE GENOMIC DNA]</scope>
    <source>
        <strain evidence="3">Peat soil MAG SbA5</strain>
    </source>
</reference>
<evidence type="ECO:0000313" key="2">
    <source>
        <dbReference type="EMBL" id="SPE28936.1"/>
    </source>
</evidence>
<dbReference type="Gene3D" id="2.130.10.10">
    <property type="entry name" value="YVTN repeat-like/Quinoprotein amine dehydrogenase"/>
    <property type="match status" value="1"/>
</dbReference>
<dbReference type="SUPFAM" id="SSF110296">
    <property type="entry name" value="Oligoxyloglucan reducing end-specific cellobiohydrolase"/>
    <property type="match status" value="1"/>
</dbReference>
<dbReference type="PROSITE" id="PS51257">
    <property type="entry name" value="PROKAR_LIPOPROTEIN"/>
    <property type="match status" value="1"/>
</dbReference>
<proteinExistence type="predicted"/>
<dbReference type="InterPro" id="IPR015943">
    <property type="entry name" value="WD40/YVTN_repeat-like_dom_sf"/>
</dbReference>
<feature type="chain" id="PRO_5014822016" evidence="1">
    <location>
        <begin position="21"/>
        <end position="396"/>
    </location>
</feature>
<dbReference type="PANTHER" id="PTHR47199:SF2">
    <property type="entry name" value="PHOTOSYSTEM II STABILITY_ASSEMBLY FACTOR HCF136, CHLOROPLASTIC"/>
    <property type="match status" value="1"/>
</dbReference>
<accession>A0A2N9M0E4</accession>
<sequence>MRKIASLLALLLAACGPAHAQWQIQNSGTTADLRGIDDVGGGVAWASGTNGTVLRTEDGGYLWQECTIPPGAEHLDFRGIQAFDANTAIVMSSGKGDLSRLYKTTDGCHTWKLVFTNPDKDGFWDAIRISGAKTVLMIGDPLPHKELDRLKVKTYFHFPLYGSADAGDTWMRLDTNNLFALSDSKGNPTEFIFAASNSSLLEIEDHRMIIFAKGGVMPSLGQLEMIDKPNPMLCKSPCAMAGSSRIPLKSGPTAGAFSVAVDDPNSPDPSLVVVGGDYANPNDHAGNSASCFRDTQLLIAGRFDCEASATPPHGFRSAVAYDAASKTWITVGPNGTDISTDDGRNWRALHPDPALHEPPDADRDWNALSLPYVVGPHGRIGKLNPHALQSAPTQEK</sequence>
<keyword evidence="2" id="KW-0378">Hydrolase</keyword>
<keyword evidence="1" id="KW-0732">Signal</keyword>
<protein>
    <submittedName>
        <fullName evidence="2">Glycosyl hydrolase</fullName>
    </submittedName>
</protein>